<feature type="binding site" evidence="9">
    <location>
        <begin position="138"/>
        <end position="141"/>
    </location>
    <ligand>
        <name>NAD(+)</name>
        <dbReference type="ChEBI" id="CHEBI:57540"/>
    </ligand>
</feature>
<evidence type="ECO:0000256" key="7">
    <source>
        <dbReference type="ARBA" id="ARBA00049006"/>
    </source>
</evidence>
<evidence type="ECO:0000256" key="1">
    <source>
        <dbReference type="ARBA" id="ARBA00022723"/>
    </source>
</evidence>
<dbReference type="PANTHER" id="PTHR43616">
    <property type="entry name" value="GLYCEROL DEHYDROGENASE"/>
    <property type="match status" value="1"/>
</dbReference>
<dbReference type="Gene3D" id="1.20.1090.10">
    <property type="entry name" value="Dehydroquinate synthase-like - alpha domain"/>
    <property type="match status" value="1"/>
</dbReference>
<dbReference type="GO" id="GO:0008888">
    <property type="term" value="F:glycerol dehydrogenase (NAD+) activity"/>
    <property type="evidence" value="ECO:0007669"/>
    <property type="project" value="UniProtKB-EC"/>
</dbReference>
<protein>
    <recommendedName>
        <fullName evidence="6">Glycerol dehydrogenase</fullName>
        <ecNumber evidence="5">1.1.1.6</ecNumber>
    </recommendedName>
</protein>
<gene>
    <name evidence="11" type="ORF">E5334_02295</name>
</gene>
<feature type="binding site" evidence="8">
    <location>
        <position position="302"/>
    </location>
    <ligand>
        <name>glycerol</name>
        <dbReference type="ChEBI" id="CHEBI:17754"/>
    </ligand>
</feature>
<comment type="cofactor">
    <cofactor evidence="8">
        <name>Zn(2+)</name>
        <dbReference type="ChEBI" id="CHEBI:29105"/>
    </cofactor>
    <text evidence="8">Binds 1 zinc ion per subunit.</text>
</comment>
<evidence type="ECO:0000256" key="9">
    <source>
        <dbReference type="PIRSR" id="PIRSR000112-3"/>
    </source>
</evidence>
<dbReference type="EC" id="1.1.1.6" evidence="5"/>
<evidence type="ECO:0000313" key="12">
    <source>
        <dbReference type="Proteomes" id="UP000310263"/>
    </source>
</evidence>
<dbReference type="EMBL" id="SRYE01000001">
    <property type="protein sequence ID" value="TGY63351.1"/>
    <property type="molecule type" value="Genomic_DNA"/>
</dbReference>
<evidence type="ECO:0000256" key="6">
    <source>
        <dbReference type="ARBA" id="ARBA00040132"/>
    </source>
</evidence>
<evidence type="ECO:0000256" key="2">
    <source>
        <dbReference type="ARBA" id="ARBA00023002"/>
    </source>
</evidence>
<comment type="catalytic activity">
    <reaction evidence="7">
        <text>glycerol + NAD(+) = dihydroxyacetone + NADH + H(+)</text>
        <dbReference type="Rhea" id="RHEA:13769"/>
        <dbReference type="ChEBI" id="CHEBI:15378"/>
        <dbReference type="ChEBI" id="CHEBI:16016"/>
        <dbReference type="ChEBI" id="CHEBI:17754"/>
        <dbReference type="ChEBI" id="CHEBI:57540"/>
        <dbReference type="ChEBI" id="CHEBI:57945"/>
        <dbReference type="EC" id="1.1.1.6"/>
    </reaction>
</comment>
<evidence type="ECO:0000256" key="3">
    <source>
        <dbReference type="ARBA" id="ARBA00023027"/>
    </source>
</evidence>
<comment type="pathway">
    <text evidence="4">Polyol metabolism; glycerol fermentation; glycerone phosphate from glycerol (oxidative route): step 1/2.</text>
</comment>
<dbReference type="GO" id="GO:0046872">
    <property type="term" value="F:metal ion binding"/>
    <property type="evidence" value="ECO:0007669"/>
    <property type="project" value="UniProtKB-KW"/>
</dbReference>
<feature type="binding site" evidence="9">
    <location>
        <position position="147"/>
    </location>
    <ligand>
        <name>NAD(+)</name>
        <dbReference type="ChEBI" id="CHEBI:57540"/>
    </ligand>
</feature>
<keyword evidence="12" id="KW-1185">Reference proteome</keyword>
<feature type="domain" description="Alcohol dehydrogenase iron-type/glycerol dehydrogenase GldA" evidence="10">
    <location>
        <begin position="31"/>
        <end position="175"/>
    </location>
</feature>
<evidence type="ECO:0000256" key="5">
    <source>
        <dbReference type="ARBA" id="ARBA00039147"/>
    </source>
</evidence>
<sequence>MHAHHQWGNSKGHSAHERSPMKAVCTQYLPSYTVGTQAYDAVAQVVGAFGRKALLVGGSKALEAGAPKLENALKGTPIELCGKLVYGTECTHENARRIAQAPQAQEAQMLFAMGGGRAIDCCKEAAELLGIPLFTFPTVASNCAPVTAIGVFYGDDGHADGYFFPSAPPVHTFIDLQVIADSPDLYFWAGIGDALSKEPEVELASRSQALAPVPAMGRALAEACGEPLFAYGKDALADKRRHRTSVAFEAVVLDIIVTCGLVSNLTTGMLEPEPYYYNSSVAHGFYNAWTGISPELVEAHPHGAVVAFGNLVLMAFDGRHQDLERFFQFNREMGFPVTLEEIGAADADLDALVARAQSTTEWGKAPYPFTPERFKQAILDADFYSRAVLAGDELGEEVARLRMDTHAAQL</sequence>
<accession>A0A4S2F7J9</accession>
<feature type="binding site" evidence="9">
    <location>
        <position position="153"/>
    </location>
    <ligand>
        <name>NAD(+)</name>
        <dbReference type="ChEBI" id="CHEBI:57540"/>
    </ligand>
</feature>
<organism evidence="11 12">
    <name type="scientific">Muricaecibacterium torontonense</name>
    <dbReference type="NCBI Taxonomy" id="3032871"/>
    <lineage>
        <taxon>Bacteria</taxon>
        <taxon>Bacillati</taxon>
        <taxon>Actinomycetota</taxon>
        <taxon>Coriobacteriia</taxon>
        <taxon>Coriobacteriales</taxon>
        <taxon>Atopobiaceae</taxon>
        <taxon>Muricaecibacterium</taxon>
    </lineage>
</organism>
<keyword evidence="2" id="KW-0560">Oxidoreductase</keyword>
<evidence type="ECO:0000259" key="10">
    <source>
        <dbReference type="Pfam" id="PF00465"/>
    </source>
</evidence>
<dbReference type="CDD" id="cd08171">
    <property type="entry name" value="GlyDH-like"/>
    <property type="match status" value="1"/>
</dbReference>
<dbReference type="Pfam" id="PF00465">
    <property type="entry name" value="Fe-ADH"/>
    <property type="match status" value="1"/>
</dbReference>
<dbReference type="Gene3D" id="3.40.50.1970">
    <property type="match status" value="1"/>
</dbReference>
<keyword evidence="8" id="KW-0862">Zinc</keyword>
<feature type="binding site" evidence="9">
    <location>
        <begin position="116"/>
        <end position="120"/>
    </location>
    <ligand>
        <name>NAD(+)</name>
        <dbReference type="ChEBI" id="CHEBI:57540"/>
    </ligand>
</feature>
<keyword evidence="1 8" id="KW-0479">Metal-binding</keyword>
<proteinExistence type="predicted"/>
<evidence type="ECO:0000256" key="4">
    <source>
        <dbReference type="ARBA" id="ARBA00037918"/>
    </source>
</evidence>
<dbReference type="InterPro" id="IPR001670">
    <property type="entry name" value="ADH_Fe/GldA"/>
</dbReference>
<feature type="binding site" evidence="8">
    <location>
        <position position="193"/>
    </location>
    <ligand>
        <name>glycerol</name>
        <dbReference type="ChEBI" id="CHEBI:17754"/>
    </ligand>
</feature>
<dbReference type="PIRSF" id="PIRSF000112">
    <property type="entry name" value="Glycerol_dehydrogenase"/>
    <property type="match status" value="1"/>
</dbReference>
<evidence type="ECO:0000313" key="11">
    <source>
        <dbReference type="EMBL" id="TGY63351.1"/>
    </source>
</evidence>
<comment type="caution">
    <text evidence="11">The sequence shown here is derived from an EMBL/GenBank/DDBJ whole genome shotgun (WGS) entry which is preliminary data.</text>
</comment>
<dbReference type="InterPro" id="IPR016205">
    <property type="entry name" value="Glycerol_DH"/>
</dbReference>
<evidence type="ECO:0000256" key="8">
    <source>
        <dbReference type="PIRSR" id="PIRSR000112-1"/>
    </source>
</evidence>
<dbReference type="OrthoDB" id="323926at2"/>
<keyword evidence="3 9" id="KW-0520">NAD</keyword>
<dbReference type="SUPFAM" id="SSF56796">
    <property type="entry name" value="Dehydroquinate synthase-like"/>
    <property type="match status" value="1"/>
</dbReference>
<dbReference type="PANTHER" id="PTHR43616:SF5">
    <property type="entry name" value="GLYCEROL DEHYDROGENASE 1"/>
    <property type="match status" value="1"/>
</dbReference>
<name>A0A4S2F7J9_9ACTN</name>
<dbReference type="Proteomes" id="UP000310263">
    <property type="component" value="Unassembled WGS sequence"/>
</dbReference>
<feature type="binding site" evidence="8">
    <location>
        <position position="283"/>
    </location>
    <ligand>
        <name>glycerol</name>
        <dbReference type="ChEBI" id="CHEBI:17754"/>
    </ligand>
</feature>
<dbReference type="AlphaFoldDB" id="A0A4S2F7J9"/>
<reference evidence="11 12" key="1">
    <citation type="submission" date="2019-04" db="EMBL/GenBank/DDBJ databases">
        <title>Microbes associate with the intestines of laboratory mice.</title>
        <authorList>
            <person name="Navarre W."/>
            <person name="Wong E."/>
            <person name="Huang K."/>
            <person name="Tropini C."/>
            <person name="Ng K."/>
            <person name="Yu B."/>
        </authorList>
    </citation>
    <scope>NUCLEOTIDE SEQUENCE [LARGE SCALE GENOMIC DNA]</scope>
    <source>
        <strain evidence="11 12">NM07_P-09</strain>
    </source>
</reference>